<dbReference type="EMBL" id="BLYI01000031">
    <property type="protein sequence ID" value="GFO85113.1"/>
    <property type="molecule type" value="Genomic_DNA"/>
</dbReference>
<sequence length="145" mass="17012">MGFLQHYEEEGRKSLSVCFCLLDQMSSEDEDSLRAMQREMTESCMKIRQSYVFGDQTVNASEFTEFRPGFYTKVEKGIQSYSDSEALFLAEEMIKKEVRKYIQSSDHANLIVILGERAEEMQTEDYRKIRNWLEQEAETIGFDIL</sequence>
<reference evidence="1" key="1">
    <citation type="submission" date="2020-06" db="EMBL/GenBank/DDBJ databases">
        <title>Characterization of fructooligosaccharide metabolism and fructooligosaccharide-degrading enzymes in human commensal butyrate producers.</title>
        <authorList>
            <person name="Tanno H."/>
            <person name="Fujii T."/>
            <person name="Hirano K."/>
            <person name="Maeno S."/>
            <person name="Tonozuka T."/>
            <person name="Sakamoto M."/>
            <person name="Ohkuma M."/>
            <person name="Tochio T."/>
            <person name="Endo A."/>
        </authorList>
    </citation>
    <scope>NUCLEOTIDE SEQUENCE</scope>
    <source>
        <strain evidence="1">JCM 17466</strain>
    </source>
</reference>
<name>A0A916QAK8_9FIRM</name>
<evidence type="ECO:0000313" key="2">
    <source>
        <dbReference type="Proteomes" id="UP000613208"/>
    </source>
</evidence>
<accession>A0A916QAK8</accession>
<dbReference type="AlphaFoldDB" id="A0A916QAK8"/>
<proteinExistence type="predicted"/>
<keyword evidence="2" id="KW-1185">Reference proteome</keyword>
<dbReference type="Proteomes" id="UP000613208">
    <property type="component" value="Unassembled WGS sequence"/>
</dbReference>
<organism evidence="1 2">
    <name type="scientific">Anaerostipes butyraticus</name>
    <dbReference type="NCBI Taxonomy" id="645466"/>
    <lineage>
        <taxon>Bacteria</taxon>
        <taxon>Bacillati</taxon>
        <taxon>Bacillota</taxon>
        <taxon>Clostridia</taxon>
        <taxon>Lachnospirales</taxon>
        <taxon>Lachnospiraceae</taxon>
        <taxon>Anaerostipes</taxon>
    </lineage>
</organism>
<evidence type="ECO:0000313" key="1">
    <source>
        <dbReference type="EMBL" id="GFO85113.1"/>
    </source>
</evidence>
<comment type="caution">
    <text evidence="1">The sequence shown here is derived from an EMBL/GenBank/DDBJ whole genome shotgun (WGS) entry which is preliminary data.</text>
</comment>
<protein>
    <submittedName>
        <fullName evidence="1">Uncharacterized protein</fullName>
    </submittedName>
</protein>
<gene>
    <name evidence="1" type="ORF">ANBU17_14600</name>
</gene>
<dbReference type="RefSeq" id="WP_201310823.1">
    <property type="nucleotide sequence ID" value="NZ_BLYI01000031.1"/>
</dbReference>